<accession>A0AAD7D9I7</accession>
<evidence type="ECO:0000313" key="1">
    <source>
        <dbReference type="EMBL" id="KAJ7685959.1"/>
    </source>
</evidence>
<keyword evidence="2" id="KW-1185">Reference proteome</keyword>
<protein>
    <submittedName>
        <fullName evidence="1">Uncharacterized protein</fullName>
    </submittedName>
</protein>
<proteinExistence type="predicted"/>
<dbReference type="EMBL" id="JARKIE010000101">
    <property type="protein sequence ID" value="KAJ7685959.1"/>
    <property type="molecule type" value="Genomic_DNA"/>
</dbReference>
<reference evidence="1" key="1">
    <citation type="submission" date="2023-03" db="EMBL/GenBank/DDBJ databases">
        <title>Massive genome expansion in bonnet fungi (Mycena s.s.) driven by repeated elements and novel gene families across ecological guilds.</title>
        <authorList>
            <consortium name="Lawrence Berkeley National Laboratory"/>
            <person name="Harder C.B."/>
            <person name="Miyauchi S."/>
            <person name="Viragh M."/>
            <person name="Kuo A."/>
            <person name="Thoen E."/>
            <person name="Andreopoulos B."/>
            <person name="Lu D."/>
            <person name="Skrede I."/>
            <person name="Drula E."/>
            <person name="Henrissat B."/>
            <person name="Morin E."/>
            <person name="Kohler A."/>
            <person name="Barry K."/>
            <person name="LaButti K."/>
            <person name="Morin E."/>
            <person name="Salamov A."/>
            <person name="Lipzen A."/>
            <person name="Mereny Z."/>
            <person name="Hegedus B."/>
            <person name="Baldrian P."/>
            <person name="Stursova M."/>
            <person name="Weitz H."/>
            <person name="Taylor A."/>
            <person name="Grigoriev I.V."/>
            <person name="Nagy L.G."/>
            <person name="Martin F."/>
            <person name="Kauserud H."/>
        </authorList>
    </citation>
    <scope>NUCLEOTIDE SEQUENCE</scope>
    <source>
        <strain evidence="1">CBHHK067</strain>
    </source>
</reference>
<comment type="caution">
    <text evidence="1">The sequence shown here is derived from an EMBL/GenBank/DDBJ whole genome shotgun (WGS) entry which is preliminary data.</text>
</comment>
<name>A0AAD7D9I7_MYCRO</name>
<sequence length="199" mass="21632">MELALGTGSTLATSALAVSVFCDINPEPTVLCCVAQRIPHVVILQLYKIITPLRRFSSARHVRCVSPAFPGITPKTLLAHFGALRVVKFFDFSPDEREEAPEEELLEEDRRITAMPSDGKVRPLLNPEPEPGVQLIIPKVVVELRNKSVNVPGRDPCCAEMRGVPPVTTLRISKAPARKSTFGGSSRALYGQVITGHAA</sequence>
<gene>
    <name evidence="1" type="ORF">B0H17DRAFT_1137296</name>
</gene>
<dbReference type="Proteomes" id="UP001221757">
    <property type="component" value="Unassembled WGS sequence"/>
</dbReference>
<organism evidence="1 2">
    <name type="scientific">Mycena rosella</name>
    <name type="common">Pink bonnet</name>
    <name type="synonym">Agaricus rosellus</name>
    <dbReference type="NCBI Taxonomy" id="1033263"/>
    <lineage>
        <taxon>Eukaryota</taxon>
        <taxon>Fungi</taxon>
        <taxon>Dikarya</taxon>
        <taxon>Basidiomycota</taxon>
        <taxon>Agaricomycotina</taxon>
        <taxon>Agaricomycetes</taxon>
        <taxon>Agaricomycetidae</taxon>
        <taxon>Agaricales</taxon>
        <taxon>Marasmiineae</taxon>
        <taxon>Mycenaceae</taxon>
        <taxon>Mycena</taxon>
    </lineage>
</organism>
<dbReference type="AlphaFoldDB" id="A0AAD7D9I7"/>
<evidence type="ECO:0000313" key="2">
    <source>
        <dbReference type="Proteomes" id="UP001221757"/>
    </source>
</evidence>